<gene>
    <name evidence="2" type="ORF">LIZ65_01220</name>
</gene>
<protein>
    <submittedName>
        <fullName evidence="2">DUF308 domain-containing protein</fullName>
    </submittedName>
</protein>
<keyword evidence="1" id="KW-0812">Transmembrane</keyword>
<dbReference type="Proteomes" id="UP001299546">
    <property type="component" value="Unassembled WGS sequence"/>
</dbReference>
<dbReference type="InterPro" id="IPR005325">
    <property type="entry name" value="DUF308_memb"/>
</dbReference>
<keyword evidence="1" id="KW-1133">Transmembrane helix</keyword>
<evidence type="ECO:0000313" key="3">
    <source>
        <dbReference type="Proteomes" id="UP001299546"/>
    </source>
</evidence>
<dbReference type="PANTHER" id="PTHR34989">
    <property type="entry name" value="PROTEIN HDED"/>
    <property type="match status" value="1"/>
</dbReference>
<feature type="transmembrane region" description="Helical" evidence="1">
    <location>
        <begin position="121"/>
        <end position="143"/>
    </location>
</feature>
<feature type="transmembrane region" description="Helical" evidence="1">
    <location>
        <begin position="12"/>
        <end position="29"/>
    </location>
</feature>
<feature type="transmembrane region" description="Helical" evidence="1">
    <location>
        <begin position="92"/>
        <end position="109"/>
    </location>
</feature>
<feature type="transmembrane region" description="Helical" evidence="1">
    <location>
        <begin position="149"/>
        <end position="173"/>
    </location>
</feature>
<keyword evidence="3" id="KW-1185">Reference proteome</keyword>
<keyword evidence="1" id="KW-0472">Membrane</keyword>
<comment type="caution">
    <text evidence="2">The sequence shown here is derived from an EMBL/GenBank/DDBJ whole genome shotgun (WGS) entry which is preliminary data.</text>
</comment>
<feature type="transmembrane region" description="Helical" evidence="1">
    <location>
        <begin position="69"/>
        <end position="86"/>
    </location>
</feature>
<accession>A0ABS8DC00</accession>
<organism evidence="2 3">
    <name type="scientific">Bariatricus massiliensis</name>
    <dbReference type="NCBI Taxonomy" id="1745713"/>
    <lineage>
        <taxon>Bacteria</taxon>
        <taxon>Bacillati</taxon>
        <taxon>Bacillota</taxon>
        <taxon>Clostridia</taxon>
        <taxon>Lachnospirales</taxon>
        <taxon>Lachnospiraceae</taxon>
        <taxon>Bariatricus</taxon>
    </lineage>
</organism>
<feature type="transmembrane region" description="Helical" evidence="1">
    <location>
        <begin position="35"/>
        <end position="57"/>
    </location>
</feature>
<dbReference type="EMBL" id="JAJCIS010000001">
    <property type="protein sequence ID" value="MCB7385893.1"/>
    <property type="molecule type" value="Genomic_DNA"/>
</dbReference>
<evidence type="ECO:0000256" key="1">
    <source>
        <dbReference type="SAM" id="Phobius"/>
    </source>
</evidence>
<name>A0ABS8DC00_9FIRM</name>
<dbReference type="RefSeq" id="WP_066731883.1">
    <property type="nucleotide sequence ID" value="NZ_JAJCIQ010000001.1"/>
</dbReference>
<proteinExistence type="predicted"/>
<evidence type="ECO:0000313" key="2">
    <source>
        <dbReference type="EMBL" id="MCB7385893.1"/>
    </source>
</evidence>
<dbReference type="Pfam" id="PF03729">
    <property type="entry name" value="DUF308"/>
    <property type="match status" value="2"/>
</dbReference>
<reference evidence="2 3" key="1">
    <citation type="submission" date="2021-10" db="EMBL/GenBank/DDBJ databases">
        <title>Collection of gut derived symbiotic bacterial strains cultured from healthy donors.</title>
        <authorList>
            <person name="Lin H."/>
            <person name="Littmann E."/>
            <person name="Kohout C."/>
            <person name="Pamer E.G."/>
        </authorList>
    </citation>
    <scope>NUCLEOTIDE SEQUENCE [LARGE SCALE GENOMIC DNA]</scope>
    <source>
        <strain evidence="2 3">DFI.1.165</strain>
    </source>
</reference>
<dbReference type="PANTHER" id="PTHR34989:SF1">
    <property type="entry name" value="PROTEIN HDED"/>
    <property type="match status" value="1"/>
</dbReference>
<dbReference type="InterPro" id="IPR052712">
    <property type="entry name" value="Acid_resist_chaperone_HdeD"/>
</dbReference>
<sequence>MKMLKEIKWSAILRSVIYLVLGAILIVFPDTTARTLCYIGGGAVVVIGVTTLIAYQFRELKIRYYRNDFVIGLIEVLLGLFCIYKAELLIALLPFLLGIFVVISGFCKLQNGLDVKRMGYANWYVFVLLAAVNIVFGMILLWNPFTAAIVMYIVIGAGLVFSGATDLVLTILISRQIHQFFTAVEEHREDSIAEVLDDSDGDTEV</sequence>